<keyword evidence="7 10" id="KW-1133">Transmembrane helix</keyword>
<feature type="compositionally biased region" description="Polar residues" evidence="11">
    <location>
        <begin position="107"/>
        <end position="120"/>
    </location>
</feature>
<dbReference type="Pfam" id="PF02416">
    <property type="entry name" value="TatA_B_E"/>
    <property type="match status" value="1"/>
</dbReference>
<evidence type="ECO:0000256" key="3">
    <source>
        <dbReference type="ARBA" id="ARBA00022475"/>
    </source>
</evidence>
<dbReference type="InterPro" id="IPR003369">
    <property type="entry name" value="TatA/B/E"/>
</dbReference>
<evidence type="ECO:0000256" key="11">
    <source>
        <dbReference type="SAM" id="MobiDB-lite"/>
    </source>
</evidence>
<evidence type="ECO:0000256" key="10">
    <source>
        <dbReference type="HAMAP-Rule" id="MF_00237"/>
    </source>
</evidence>
<name>A0A1H7K7E3_9PROT</name>
<dbReference type="GO" id="GO:0043953">
    <property type="term" value="P:protein transport by the Tat complex"/>
    <property type="evidence" value="ECO:0007669"/>
    <property type="project" value="UniProtKB-UniRule"/>
</dbReference>
<keyword evidence="4" id="KW-0997">Cell inner membrane</keyword>
<dbReference type="PANTHER" id="PTHR33162">
    <property type="entry name" value="SEC-INDEPENDENT PROTEIN TRANSLOCASE PROTEIN TATA, CHLOROPLASTIC"/>
    <property type="match status" value="1"/>
</dbReference>
<dbReference type="RefSeq" id="WP_090827965.1">
    <property type="nucleotide sequence ID" value="NZ_FOBH01000003.1"/>
</dbReference>
<dbReference type="PRINTS" id="PR01506">
    <property type="entry name" value="TATBPROTEIN"/>
</dbReference>
<evidence type="ECO:0000256" key="6">
    <source>
        <dbReference type="ARBA" id="ARBA00022927"/>
    </source>
</evidence>
<dbReference type="AlphaFoldDB" id="A0A1H7K7E3"/>
<dbReference type="OrthoDB" id="9816005at2"/>
<dbReference type="PANTHER" id="PTHR33162:SF1">
    <property type="entry name" value="SEC-INDEPENDENT PROTEIN TRANSLOCASE PROTEIN TATA, CHLOROPLASTIC"/>
    <property type="match status" value="1"/>
</dbReference>
<feature type="region of interest" description="Disordered" evidence="11">
    <location>
        <begin position="85"/>
        <end position="143"/>
    </location>
</feature>
<evidence type="ECO:0000256" key="5">
    <source>
        <dbReference type="ARBA" id="ARBA00022692"/>
    </source>
</evidence>
<feature type="compositionally biased region" description="Low complexity" evidence="11">
    <location>
        <begin position="121"/>
        <end position="132"/>
    </location>
</feature>
<dbReference type="Gene3D" id="1.20.5.3310">
    <property type="match status" value="1"/>
</dbReference>
<keyword evidence="13" id="KW-1185">Reference proteome</keyword>
<keyword evidence="8 10" id="KW-0811">Translocation</keyword>
<comment type="subcellular location">
    <subcellularLocation>
        <location evidence="10">Cell membrane</location>
        <topology evidence="10">Single-pass membrane protein</topology>
    </subcellularLocation>
    <subcellularLocation>
        <location evidence="1">Membrane</location>
        <topology evidence="1">Single-pass membrane protein</topology>
    </subcellularLocation>
</comment>
<evidence type="ECO:0000256" key="7">
    <source>
        <dbReference type="ARBA" id="ARBA00022989"/>
    </source>
</evidence>
<dbReference type="EMBL" id="FOBH01000003">
    <property type="protein sequence ID" value="SEK82474.1"/>
    <property type="molecule type" value="Genomic_DNA"/>
</dbReference>
<reference evidence="12 13" key="1">
    <citation type="submission" date="2016-10" db="EMBL/GenBank/DDBJ databases">
        <authorList>
            <person name="de Groot N.N."/>
        </authorList>
    </citation>
    <scope>NUCLEOTIDE SEQUENCE [LARGE SCALE GENOMIC DNA]</scope>
    <source>
        <strain evidence="12 13">Nv1</strain>
    </source>
</reference>
<dbReference type="HAMAP" id="MF_00237">
    <property type="entry name" value="TatB"/>
    <property type="match status" value="1"/>
</dbReference>
<sequence>MFDISFTEMVVIGVVALVVLGPERLPGVARTLGHLFGRAQRYVNNVKNDIQREMELEELKKFKTSVEGTAHSIETSVRTEIRQFQEAMEGVETRSSSTSSIIESDTVAENASPSDSTVTPANKASSSAVSSKSNHEVPGAASH</sequence>
<dbReference type="Proteomes" id="UP000198620">
    <property type="component" value="Unassembled WGS sequence"/>
</dbReference>
<dbReference type="InterPro" id="IPR018448">
    <property type="entry name" value="TatB"/>
</dbReference>
<organism evidence="12 13">
    <name type="scientific">Nitrosovibrio tenuis</name>
    <dbReference type="NCBI Taxonomy" id="1233"/>
    <lineage>
        <taxon>Bacteria</taxon>
        <taxon>Pseudomonadati</taxon>
        <taxon>Pseudomonadota</taxon>
        <taxon>Betaproteobacteria</taxon>
        <taxon>Nitrosomonadales</taxon>
        <taxon>Nitrosomonadaceae</taxon>
        <taxon>Nitrosovibrio</taxon>
    </lineage>
</organism>
<dbReference type="GO" id="GO:0033281">
    <property type="term" value="C:TAT protein transport complex"/>
    <property type="evidence" value="ECO:0007669"/>
    <property type="project" value="UniProtKB-UniRule"/>
</dbReference>
<keyword evidence="9 10" id="KW-0472">Membrane</keyword>
<comment type="subunit">
    <text evidence="10">The Tat system comprises two distinct complexes: a TatABC complex, containing multiple copies of TatA, TatB and TatC subunits, and a separate TatA complex, containing only TatA subunits. Substrates initially bind to the TatABC complex, which probably triggers association of the separate TatA complex to form the active translocon.</text>
</comment>
<accession>A0A1H7K7E3</accession>
<evidence type="ECO:0000256" key="2">
    <source>
        <dbReference type="ARBA" id="ARBA00022448"/>
    </source>
</evidence>
<gene>
    <name evidence="10" type="primary">tatB</name>
    <name evidence="12" type="ORF">SAMN05216387_103126</name>
</gene>
<keyword evidence="5 10" id="KW-0812">Transmembrane</keyword>
<dbReference type="GO" id="GO:0008320">
    <property type="term" value="F:protein transmembrane transporter activity"/>
    <property type="evidence" value="ECO:0007669"/>
    <property type="project" value="UniProtKB-UniRule"/>
</dbReference>
<keyword evidence="3 10" id="KW-1003">Cell membrane</keyword>
<evidence type="ECO:0000313" key="12">
    <source>
        <dbReference type="EMBL" id="SEK82474.1"/>
    </source>
</evidence>
<evidence type="ECO:0000256" key="8">
    <source>
        <dbReference type="ARBA" id="ARBA00023010"/>
    </source>
</evidence>
<protein>
    <recommendedName>
        <fullName evidence="10">Sec-independent protein translocase protein TatB</fullName>
    </recommendedName>
</protein>
<evidence type="ECO:0000313" key="13">
    <source>
        <dbReference type="Proteomes" id="UP000198620"/>
    </source>
</evidence>
<dbReference type="NCBIfam" id="TIGR01410">
    <property type="entry name" value="tatB"/>
    <property type="match status" value="1"/>
</dbReference>
<evidence type="ECO:0000256" key="9">
    <source>
        <dbReference type="ARBA" id="ARBA00023136"/>
    </source>
</evidence>
<proteinExistence type="inferred from homology"/>
<feature type="compositionally biased region" description="Low complexity" evidence="11">
    <location>
        <begin position="93"/>
        <end position="104"/>
    </location>
</feature>
<comment type="function">
    <text evidence="10">Part of the twin-arginine translocation (Tat) system that transports large folded proteins containing a characteristic twin-arginine motif in their signal peptide across membranes. Together with TatC, TatB is part of a receptor directly interacting with Tat signal peptides. TatB may form an oligomeric binding site that transiently accommodates folded Tat precursor proteins before their translocation.</text>
</comment>
<comment type="similarity">
    <text evidence="10">Belongs to the TatB family.</text>
</comment>
<keyword evidence="2 10" id="KW-0813">Transport</keyword>
<keyword evidence="6 10" id="KW-0653">Protein transport</keyword>
<dbReference type="STRING" id="1233.SAMN05216387_103126"/>
<evidence type="ECO:0000256" key="4">
    <source>
        <dbReference type="ARBA" id="ARBA00022519"/>
    </source>
</evidence>
<evidence type="ECO:0000256" key="1">
    <source>
        <dbReference type="ARBA" id="ARBA00004167"/>
    </source>
</evidence>